<keyword evidence="2" id="KW-1185">Reference proteome</keyword>
<organism evidence="1 2">
    <name type="scientific">Hermanssonia centrifuga</name>
    <dbReference type="NCBI Taxonomy" id="98765"/>
    <lineage>
        <taxon>Eukaryota</taxon>
        <taxon>Fungi</taxon>
        <taxon>Dikarya</taxon>
        <taxon>Basidiomycota</taxon>
        <taxon>Agaricomycotina</taxon>
        <taxon>Agaricomycetes</taxon>
        <taxon>Polyporales</taxon>
        <taxon>Meruliaceae</taxon>
        <taxon>Hermanssonia</taxon>
    </lineage>
</organism>
<proteinExistence type="predicted"/>
<evidence type="ECO:0000313" key="2">
    <source>
        <dbReference type="Proteomes" id="UP000186601"/>
    </source>
</evidence>
<dbReference type="Proteomes" id="UP000186601">
    <property type="component" value="Unassembled WGS sequence"/>
</dbReference>
<gene>
    <name evidence="1" type="ORF">PHLCEN_2v2679</name>
</gene>
<dbReference type="EMBL" id="MLYV02000251">
    <property type="protein sequence ID" value="PSS29838.1"/>
    <property type="molecule type" value="Genomic_DNA"/>
</dbReference>
<comment type="caution">
    <text evidence="1">The sequence shown here is derived from an EMBL/GenBank/DDBJ whole genome shotgun (WGS) entry which is preliminary data.</text>
</comment>
<evidence type="ECO:0000313" key="1">
    <source>
        <dbReference type="EMBL" id="PSS29838.1"/>
    </source>
</evidence>
<reference evidence="1 2" key="1">
    <citation type="submission" date="2018-02" db="EMBL/GenBank/DDBJ databases">
        <title>Genome sequence of the basidiomycete white-rot fungus Phlebia centrifuga.</title>
        <authorList>
            <person name="Granchi Z."/>
            <person name="Peng M."/>
            <person name="de Vries R.P."/>
            <person name="Hilden K."/>
            <person name="Makela M.R."/>
            <person name="Grigoriev I."/>
            <person name="Riley R."/>
        </authorList>
    </citation>
    <scope>NUCLEOTIDE SEQUENCE [LARGE SCALE GENOMIC DNA]</scope>
    <source>
        <strain evidence="1 2">FBCC195</strain>
    </source>
</reference>
<sequence length="74" mass="8528">MLVKLERISLLCTRVHNLLIFSNKDSCLVRLKGLCRRGSKFKKYRQNVREGAEELEGEGFKVDVEDVKDFRAAA</sequence>
<name>A0A2R6RIK9_9APHY</name>
<dbReference type="AlphaFoldDB" id="A0A2R6RIK9"/>
<protein>
    <submittedName>
        <fullName evidence="1">Uncharacterized protein</fullName>
    </submittedName>
</protein>
<accession>A0A2R6RIK9</accession>